<evidence type="ECO:0000313" key="7">
    <source>
        <dbReference type="EMBL" id="CRI46752.1"/>
    </source>
</evidence>
<dbReference type="PATRIC" id="fig|83558.13.peg.164"/>
<reference evidence="2" key="2">
    <citation type="submission" date="2015-05" db="EMBL/GenBank/DDBJ databases">
        <authorList>
            <person name="Rattei Thomas"/>
        </authorList>
    </citation>
    <scope>NUCLEOTIDE SEQUENCE</scope>
    <source>
        <strain evidence="2">CV15</strain>
        <strain evidence="3">CWL029c</strain>
        <strain evidence="4">GiD</strain>
        <strain evidence="5">H12</strain>
        <strain evidence="6">MUL2216</strain>
        <strain evidence="7">Panola</strain>
        <strain evidence="9">PB1</strain>
        <strain evidence="8">U1271</strain>
        <strain evidence="10">UZG1</strain>
        <strain evidence="11">Wien2</strain>
        <strain evidence="12">YK41</strain>
    </source>
</reference>
<evidence type="ECO:0000313" key="1">
    <source>
        <dbReference type="EMBL" id="AAF38434.1"/>
    </source>
</evidence>
<organism evidence="13">
    <name type="scientific">Chlamydia pneumoniae</name>
    <name type="common">Chlamydophila pneumoniae</name>
    <dbReference type="NCBI Taxonomy" id="83558"/>
    <lineage>
        <taxon>Bacteria</taxon>
        <taxon>Pseudomonadati</taxon>
        <taxon>Chlamydiota</taxon>
        <taxon>Chlamydiia</taxon>
        <taxon>Chlamydiales</taxon>
        <taxon>Chlamydiaceae</taxon>
        <taxon>Chlamydia/Chlamydophila group</taxon>
        <taxon>Chlamydia</taxon>
    </lineage>
</organism>
<dbReference type="EMBL" id="LN847240">
    <property type="protein sequence ID" value="CRI50178.1"/>
    <property type="molecule type" value="Genomic_DNA"/>
</dbReference>
<dbReference type="Proteomes" id="UP000000583">
    <property type="component" value="Chromosome"/>
</dbReference>
<evidence type="ECO:0000313" key="11">
    <source>
        <dbReference type="EMBL" id="CRI52435.1"/>
    </source>
</evidence>
<dbReference type="EMBL" id="LN847008">
    <property type="protein sequence ID" value="CRI41158.1"/>
    <property type="molecule type" value="Genomic_DNA"/>
</dbReference>
<evidence type="ECO:0000313" key="9">
    <source>
        <dbReference type="EMBL" id="CRI50178.1"/>
    </source>
</evidence>
<dbReference type="EMBL" id="LN847225">
    <property type="protein sequence ID" value="CRI45624.1"/>
    <property type="molecule type" value="Genomic_DNA"/>
</dbReference>
<dbReference type="EMBL" id="LN847002">
    <property type="protein sequence ID" value="CRI40028.1"/>
    <property type="molecule type" value="Genomic_DNA"/>
</dbReference>
<evidence type="ECO:0000313" key="10">
    <source>
        <dbReference type="EMBL" id="CRI51303.1"/>
    </source>
</evidence>
<dbReference type="PIR" id="G81557">
    <property type="entry name" value="G81557"/>
</dbReference>
<evidence type="ECO:0000313" key="6">
    <source>
        <dbReference type="EMBL" id="CRI45624.1"/>
    </source>
</evidence>
<dbReference type="EMBL" id="LN847114">
    <property type="protein sequence ID" value="CRI43381.1"/>
    <property type="molecule type" value="Genomic_DNA"/>
</dbReference>
<dbReference type="EMBL" id="AE002161">
    <property type="protein sequence ID" value="AAF38434.1"/>
    <property type="molecule type" value="Genomic_DNA"/>
</dbReference>
<dbReference type="EMBL" id="LN847230">
    <property type="protein sequence ID" value="CRI46752.1"/>
    <property type="molecule type" value="Genomic_DNA"/>
</dbReference>
<dbReference type="AlphaFoldDB" id="Q9K232"/>
<dbReference type="EMBL" id="LN846998">
    <property type="protein sequence ID" value="CRI37762.1"/>
    <property type="molecule type" value="Genomic_DNA"/>
</dbReference>
<evidence type="ECO:0000313" key="13">
    <source>
        <dbReference type="Proteomes" id="UP000000583"/>
    </source>
</evidence>
<gene>
    <name evidence="1" type="ordered locus">CP_0619</name>
    <name evidence="2" type="ORF">BN1224_CV15_B_00850</name>
    <name evidence="4" type="ORF">BN1224_GiD_A_01590</name>
    <name evidence="5" type="ORF">BN1224_H12_AY_00040</name>
    <name evidence="6" type="ORF">BN1224_MUL2216_D_00040</name>
    <name evidence="7" type="ORF">BN1224_Panola_B_00910</name>
    <name evidence="9" type="ORF">BN1224_PB1_B_01470</name>
    <name evidence="8" type="ORF">BN1224_U1271_A_01560</name>
    <name evidence="10" type="ORF">BN1224_UZG1_A_01580</name>
    <name evidence="11" type="ORF">BN1224_Wien2_B_01460</name>
    <name evidence="12" type="ORF">BN1224_YK41_AM_00040</name>
    <name evidence="3" type="ORF">CWL029c_B_00890</name>
</gene>
<name>Q9K232_CHLPN</name>
<protein>
    <submittedName>
        <fullName evidence="1">Uncharacterized protein</fullName>
    </submittedName>
</protein>
<reference evidence="1 13" key="1">
    <citation type="journal article" date="2000" name="Nucleic Acids Res.">
        <title>Genome sequences of Chlamydia trachomatis MoPn and Chlamydia pneumoniae AR39.</title>
        <authorList>
            <person name="Read T.D."/>
            <person name="Brunham R.C."/>
            <person name="Shen C."/>
            <person name="Gill S.R."/>
            <person name="Heidelberg J.F."/>
            <person name="White O."/>
            <person name="Hickey E.K."/>
            <person name="Peterson J.D."/>
            <person name="Utterback T.R."/>
            <person name="Berry K.J."/>
            <person name="Bass S."/>
            <person name="Linher K.D."/>
            <person name="Weidman J.F."/>
            <person name="Khouri H.M."/>
            <person name="Craven B."/>
            <person name="Bowman C."/>
            <person name="Dodson R.J."/>
            <person name="Gwinn M.L."/>
            <person name="Nelson W.C."/>
            <person name="DeBoy R.T."/>
            <person name="Kolonay J.F."/>
            <person name="McClarty G."/>
            <person name="Salzberg S.L."/>
            <person name="Eisen J.A."/>
            <person name="Fraser C.M."/>
        </authorList>
    </citation>
    <scope>NUCLEOTIDE SEQUENCE [LARGE SCALE GENOMIC DNA]</scope>
    <source>
        <strain evidence="1 13">AR39</strain>
    </source>
</reference>
<evidence type="ECO:0000313" key="12">
    <source>
        <dbReference type="EMBL" id="CRI72795.1"/>
    </source>
</evidence>
<proteinExistence type="predicted"/>
<dbReference type="KEGG" id="cpa:CP_0619"/>
<evidence type="ECO:0000313" key="4">
    <source>
        <dbReference type="EMBL" id="CRI41158.1"/>
    </source>
</evidence>
<evidence type="ECO:0000313" key="3">
    <source>
        <dbReference type="EMBL" id="CRI40028.1"/>
    </source>
</evidence>
<sequence length="40" mass="4407">MYVSPEEKTRVLSVFPSKTSMTLTKTGAPPYSICVPFLIS</sequence>
<evidence type="ECO:0000313" key="2">
    <source>
        <dbReference type="EMBL" id="CRI37762.1"/>
    </source>
</evidence>
<dbReference type="EMBL" id="LN847245">
    <property type="protein sequence ID" value="CRI51303.1"/>
    <property type="molecule type" value="Genomic_DNA"/>
</dbReference>
<accession>Q9K232</accession>
<dbReference type="EMBL" id="LN847249">
    <property type="protein sequence ID" value="CRI52435.1"/>
    <property type="molecule type" value="Genomic_DNA"/>
</dbReference>
<dbReference type="EMBL" id="LN849020">
    <property type="protein sequence ID" value="CRI72795.1"/>
    <property type="molecule type" value="Genomic_DNA"/>
</dbReference>
<dbReference type="EMBL" id="LN847242">
    <property type="protein sequence ID" value="CRI49046.1"/>
    <property type="molecule type" value="Genomic_DNA"/>
</dbReference>
<evidence type="ECO:0000313" key="8">
    <source>
        <dbReference type="EMBL" id="CRI49046.1"/>
    </source>
</evidence>
<evidence type="ECO:0000313" key="5">
    <source>
        <dbReference type="EMBL" id="CRI43381.1"/>
    </source>
</evidence>
<dbReference type="STRING" id="406984.CPK_ORF00668"/>